<evidence type="ECO:0000256" key="2">
    <source>
        <dbReference type="ARBA" id="ARBA00022679"/>
    </source>
</evidence>
<dbReference type="Proteomes" id="UP000028525">
    <property type="component" value="Unassembled WGS sequence"/>
</dbReference>
<dbReference type="EC" id="2.7.1.144" evidence="6"/>
<dbReference type="PANTHER" id="PTHR46566">
    <property type="entry name" value="1-PHOSPHOFRUCTOKINASE-RELATED"/>
    <property type="match status" value="1"/>
</dbReference>
<dbReference type="Pfam" id="PF00294">
    <property type="entry name" value="PfkB"/>
    <property type="match status" value="1"/>
</dbReference>
<evidence type="ECO:0000256" key="1">
    <source>
        <dbReference type="ARBA" id="ARBA00005380"/>
    </source>
</evidence>
<dbReference type="InterPro" id="IPR022463">
    <property type="entry name" value="1-PFruKinase"/>
</dbReference>
<dbReference type="STRING" id="29354.IO98_12945"/>
<dbReference type="FunFam" id="3.40.1190.20:FF:000001">
    <property type="entry name" value="Phosphofructokinase"/>
    <property type="match status" value="1"/>
</dbReference>
<protein>
    <recommendedName>
        <fullName evidence="6">Tagatose-6-phosphate kinase</fullName>
        <ecNumber evidence="6">2.7.1.144</ecNumber>
    </recommendedName>
</protein>
<dbReference type="RefSeq" id="WP_038281561.1">
    <property type="nucleotide sequence ID" value="NZ_JPME01000015.1"/>
</dbReference>
<dbReference type="Gene3D" id="3.40.1190.20">
    <property type="match status" value="1"/>
</dbReference>
<dbReference type="PIRSF" id="PIRSF000535">
    <property type="entry name" value="1PFK/6PFK/LacC"/>
    <property type="match status" value="1"/>
</dbReference>
<dbReference type="AlphaFoldDB" id="A0A084JKW9"/>
<evidence type="ECO:0000313" key="8">
    <source>
        <dbReference type="EMBL" id="KEZ89603.1"/>
    </source>
</evidence>
<dbReference type="SUPFAM" id="SSF53613">
    <property type="entry name" value="Ribokinase-like"/>
    <property type="match status" value="1"/>
</dbReference>
<dbReference type="NCBIfam" id="TIGR03828">
    <property type="entry name" value="pfkB"/>
    <property type="match status" value="1"/>
</dbReference>
<dbReference type="GO" id="GO:0008662">
    <property type="term" value="F:1-phosphofructokinase activity"/>
    <property type="evidence" value="ECO:0007669"/>
    <property type="project" value="InterPro"/>
</dbReference>
<dbReference type="EMBL" id="JPME01000015">
    <property type="protein sequence ID" value="KEZ89603.1"/>
    <property type="molecule type" value="Genomic_DNA"/>
</dbReference>
<comment type="similarity">
    <text evidence="1">Belongs to the carbohydrate kinase pfkB family.</text>
</comment>
<dbReference type="NCBIfam" id="TIGR03168">
    <property type="entry name" value="1-PFK"/>
    <property type="match status" value="1"/>
</dbReference>
<comment type="catalytic activity">
    <reaction evidence="6">
        <text>D-tagatofuranose 6-phosphate + ATP = D-tagatofuranose 1,6-bisphosphate + ADP + H(+)</text>
        <dbReference type="Rhea" id="RHEA:12420"/>
        <dbReference type="ChEBI" id="CHEBI:15378"/>
        <dbReference type="ChEBI" id="CHEBI:30616"/>
        <dbReference type="ChEBI" id="CHEBI:58694"/>
        <dbReference type="ChEBI" id="CHEBI:58695"/>
        <dbReference type="ChEBI" id="CHEBI:456216"/>
        <dbReference type="EC" id="2.7.1.144"/>
    </reaction>
</comment>
<dbReference type="OrthoDB" id="9801219at2"/>
<dbReference type="GO" id="GO:0005524">
    <property type="term" value="F:ATP binding"/>
    <property type="evidence" value="ECO:0007669"/>
    <property type="project" value="UniProtKB-KW"/>
</dbReference>
<keyword evidence="5 6" id="KW-0067">ATP-binding</keyword>
<name>A0A084JKW9_9FIRM</name>
<gene>
    <name evidence="8" type="ORF">IO98_12945</name>
</gene>
<comment type="caution">
    <text evidence="8">The sequence shown here is derived from an EMBL/GenBank/DDBJ whole genome shotgun (WGS) entry which is preliminary data.</text>
</comment>
<dbReference type="InterPro" id="IPR029056">
    <property type="entry name" value="Ribokinase-like"/>
</dbReference>
<evidence type="ECO:0000259" key="7">
    <source>
        <dbReference type="Pfam" id="PF00294"/>
    </source>
</evidence>
<proteinExistence type="inferred from homology"/>
<keyword evidence="3 6" id="KW-0547">Nucleotide-binding</keyword>
<dbReference type="InterPro" id="IPR011611">
    <property type="entry name" value="PfkB_dom"/>
</dbReference>
<dbReference type="GO" id="GO:0005988">
    <property type="term" value="P:lactose metabolic process"/>
    <property type="evidence" value="ECO:0007669"/>
    <property type="project" value="UniProtKB-KW"/>
</dbReference>
<comment type="similarity">
    <text evidence="6">Belongs to the carbohydrate kinase PfkB family. LacC subfamily.</text>
</comment>
<keyword evidence="6" id="KW-0423">Lactose metabolism</keyword>
<reference evidence="8 9" key="1">
    <citation type="submission" date="2014-07" db="EMBL/GenBank/DDBJ databases">
        <title>Draft genome of Clostridium celerecrescens 152B isolated from sediments associated with methane hydrate from Krishna Godavari basin.</title>
        <authorList>
            <person name="Honkalas V.S."/>
            <person name="Dabir A.P."/>
            <person name="Arora P."/>
            <person name="Dhakephalkar P.K."/>
        </authorList>
    </citation>
    <scope>NUCLEOTIDE SEQUENCE [LARGE SCALE GENOMIC DNA]</scope>
    <source>
        <strain evidence="8 9">152B</strain>
    </source>
</reference>
<evidence type="ECO:0000256" key="4">
    <source>
        <dbReference type="ARBA" id="ARBA00022777"/>
    </source>
</evidence>
<dbReference type="GO" id="GO:0016052">
    <property type="term" value="P:carbohydrate catabolic process"/>
    <property type="evidence" value="ECO:0007669"/>
    <property type="project" value="UniProtKB-ARBA"/>
</dbReference>
<evidence type="ECO:0000256" key="5">
    <source>
        <dbReference type="ARBA" id="ARBA00022840"/>
    </source>
</evidence>
<evidence type="ECO:0000256" key="3">
    <source>
        <dbReference type="ARBA" id="ARBA00022741"/>
    </source>
</evidence>
<dbReference type="InterPro" id="IPR017583">
    <property type="entry name" value="Tagatose/fructose_Pkinase"/>
</dbReference>
<dbReference type="CDD" id="cd01164">
    <property type="entry name" value="FruK_PfkB_like"/>
    <property type="match status" value="1"/>
</dbReference>
<dbReference type="GO" id="GO:0005829">
    <property type="term" value="C:cytosol"/>
    <property type="evidence" value="ECO:0007669"/>
    <property type="project" value="TreeGrafter"/>
</dbReference>
<keyword evidence="9" id="KW-1185">Reference proteome</keyword>
<dbReference type="GO" id="GO:0044281">
    <property type="term" value="P:small molecule metabolic process"/>
    <property type="evidence" value="ECO:0007669"/>
    <property type="project" value="UniProtKB-ARBA"/>
</dbReference>
<evidence type="ECO:0000313" key="9">
    <source>
        <dbReference type="Proteomes" id="UP000028525"/>
    </source>
</evidence>
<organism evidence="8 9">
    <name type="scientific">Lacrimispora celerecrescens</name>
    <dbReference type="NCBI Taxonomy" id="29354"/>
    <lineage>
        <taxon>Bacteria</taxon>
        <taxon>Bacillati</taxon>
        <taxon>Bacillota</taxon>
        <taxon>Clostridia</taxon>
        <taxon>Lachnospirales</taxon>
        <taxon>Lachnospiraceae</taxon>
        <taxon>Lacrimispora</taxon>
    </lineage>
</organism>
<keyword evidence="4 8" id="KW-0418">Kinase</keyword>
<accession>A0A084JKW9</accession>
<dbReference type="UniPathway" id="UPA00704">
    <property type="reaction ID" value="UER00715"/>
</dbReference>
<dbReference type="GO" id="GO:2001059">
    <property type="term" value="P:D-tagatose 6-phosphate catabolic process"/>
    <property type="evidence" value="ECO:0007669"/>
    <property type="project" value="UniProtKB-UniPathway"/>
</dbReference>
<evidence type="ECO:0000256" key="6">
    <source>
        <dbReference type="PIRNR" id="PIRNR000535"/>
    </source>
</evidence>
<dbReference type="GO" id="GO:0009024">
    <property type="term" value="F:tagatose-6-phosphate kinase activity"/>
    <property type="evidence" value="ECO:0007669"/>
    <property type="project" value="UniProtKB-EC"/>
</dbReference>
<dbReference type="PANTHER" id="PTHR46566:SF5">
    <property type="entry name" value="1-PHOSPHOFRUCTOKINASE"/>
    <property type="match status" value="1"/>
</dbReference>
<comment type="pathway">
    <text evidence="6">Carbohydrate metabolism; D-tagatose 6-phosphate degradation; D-glyceraldehyde 3-phosphate and glycerone phosphate from D-tagatose 6-phosphate: step 1/2.</text>
</comment>
<feature type="domain" description="Carbohydrate kinase PfkB" evidence="7">
    <location>
        <begin position="11"/>
        <end position="291"/>
    </location>
</feature>
<sequence>MILTVTLNAAIDKRYVVDGFCIGEVNRVKECTYTPGGKGLNVSKPAAIAGAQVVATGFIGGHAGSYIEDSLKPFGIKSAFCHLKEESRSCINIWDEKNKIQTEFLEPGFTVSMEDFRRFTEQYEELAKQAEVVAMSGSVPKGLNGTAYQRLIKIGKDLGKKVILDTSGSLLEMGIEALPTMIKPNLDEIRMLTGKPCDNLEEMIRAAGEIHRRGVEIVAVSLGKDGSFVVCDTGFYRATVPKIHAVNTVGCGDSMIAGFALGLSQGLPVEEILGKASAISAASALREETGYFRLEDMERLLPEIEVCRIGGCNELSIGE</sequence>
<keyword evidence="2 6" id="KW-0808">Transferase</keyword>